<reference evidence="6 7" key="1">
    <citation type="journal article" date="2018" name="BMC Genomics">
        <title>The genome of Naegleria lovaniensis, the basis for a comparative approach to unravel pathogenicity factors of the human pathogenic amoeba N. fowleri.</title>
        <authorList>
            <person name="Liechti N."/>
            <person name="Schurch N."/>
            <person name="Bruggmann R."/>
            <person name="Wittwer M."/>
        </authorList>
    </citation>
    <scope>NUCLEOTIDE SEQUENCE [LARGE SCALE GENOMIC DNA]</scope>
    <source>
        <strain evidence="6 7">ATCC 30569</strain>
    </source>
</reference>
<feature type="transmembrane region" description="Helical" evidence="5">
    <location>
        <begin position="182"/>
        <end position="206"/>
    </location>
</feature>
<feature type="transmembrane region" description="Helical" evidence="5">
    <location>
        <begin position="249"/>
        <end position="269"/>
    </location>
</feature>
<feature type="compositionally biased region" description="Polar residues" evidence="4">
    <location>
        <begin position="364"/>
        <end position="383"/>
    </location>
</feature>
<feature type="transmembrane region" description="Helical" evidence="5">
    <location>
        <begin position="212"/>
        <end position="237"/>
    </location>
</feature>
<feature type="transmembrane region" description="Helical" evidence="5">
    <location>
        <begin position="448"/>
        <end position="468"/>
    </location>
</feature>
<dbReference type="AlphaFoldDB" id="A0AA88GJA8"/>
<evidence type="ECO:0000313" key="6">
    <source>
        <dbReference type="EMBL" id="KAG2377526.1"/>
    </source>
</evidence>
<feature type="region of interest" description="Disordered" evidence="4">
    <location>
        <begin position="364"/>
        <end position="398"/>
    </location>
</feature>
<dbReference type="Pfam" id="PF07690">
    <property type="entry name" value="MFS_1"/>
    <property type="match status" value="1"/>
</dbReference>
<feature type="transmembrane region" description="Helical" evidence="5">
    <location>
        <begin position="532"/>
        <end position="555"/>
    </location>
</feature>
<feature type="compositionally biased region" description="Polar residues" evidence="4">
    <location>
        <begin position="608"/>
        <end position="618"/>
    </location>
</feature>
<dbReference type="InterPro" id="IPR011701">
    <property type="entry name" value="MFS"/>
</dbReference>
<feature type="transmembrane region" description="Helical" evidence="5">
    <location>
        <begin position="107"/>
        <end position="127"/>
    </location>
</feature>
<feature type="transmembrane region" description="Helical" evidence="5">
    <location>
        <begin position="567"/>
        <end position="589"/>
    </location>
</feature>
<feature type="region of interest" description="Disordered" evidence="4">
    <location>
        <begin position="1"/>
        <end position="29"/>
    </location>
</feature>
<feature type="transmembrane region" description="Helical" evidence="5">
    <location>
        <begin position="289"/>
        <end position="315"/>
    </location>
</feature>
<dbReference type="Proteomes" id="UP000816034">
    <property type="component" value="Unassembled WGS sequence"/>
</dbReference>
<evidence type="ECO:0000313" key="7">
    <source>
        <dbReference type="Proteomes" id="UP000816034"/>
    </source>
</evidence>
<keyword evidence="2 5" id="KW-1133">Transmembrane helix</keyword>
<feature type="compositionally biased region" description="Acidic residues" evidence="4">
    <location>
        <begin position="385"/>
        <end position="395"/>
    </location>
</feature>
<name>A0AA88GJA8_NAELO</name>
<organism evidence="6 7">
    <name type="scientific">Naegleria lovaniensis</name>
    <name type="common">Amoeba</name>
    <dbReference type="NCBI Taxonomy" id="51637"/>
    <lineage>
        <taxon>Eukaryota</taxon>
        <taxon>Discoba</taxon>
        <taxon>Heterolobosea</taxon>
        <taxon>Tetramitia</taxon>
        <taxon>Eutetramitia</taxon>
        <taxon>Vahlkampfiidae</taxon>
        <taxon>Naegleria</taxon>
    </lineage>
</organism>
<keyword evidence="3 5" id="KW-0472">Membrane</keyword>
<dbReference type="SUPFAM" id="SSF103473">
    <property type="entry name" value="MFS general substrate transporter"/>
    <property type="match status" value="1"/>
</dbReference>
<dbReference type="EMBL" id="PYSW02000037">
    <property type="protein sequence ID" value="KAG2377526.1"/>
    <property type="molecule type" value="Genomic_DNA"/>
</dbReference>
<feature type="transmembrane region" description="Helical" evidence="5">
    <location>
        <begin position="500"/>
        <end position="520"/>
    </location>
</feature>
<evidence type="ECO:0000256" key="1">
    <source>
        <dbReference type="ARBA" id="ARBA00022692"/>
    </source>
</evidence>
<keyword evidence="7" id="KW-1185">Reference proteome</keyword>
<dbReference type="RefSeq" id="XP_044544788.1">
    <property type="nucleotide sequence ID" value="XM_044699186.1"/>
</dbReference>
<dbReference type="GeneID" id="68101496"/>
<feature type="region of interest" description="Disordered" evidence="4">
    <location>
        <begin position="598"/>
        <end position="618"/>
    </location>
</feature>
<evidence type="ECO:0000256" key="4">
    <source>
        <dbReference type="SAM" id="MobiDB-lite"/>
    </source>
</evidence>
<dbReference type="GO" id="GO:0022857">
    <property type="term" value="F:transmembrane transporter activity"/>
    <property type="evidence" value="ECO:0007669"/>
    <property type="project" value="InterPro"/>
</dbReference>
<proteinExistence type="predicted"/>
<feature type="transmembrane region" description="Helical" evidence="5">
    <location>
        <begin position="147"/>
        <end position="170"/>
    </location>
</feature>
<dbReference type="Gene3D" id="1.20.1250.20">
    <property type="entry name" value="MFS general substrate transporter like domains"/>
    <property type="match status" value="1"/>
</dbReference>
<protein>
    <recommendedName>
        <fullName evidence="8">Major facilitator superfamily (MFS) profile domain-containing protein</fullName>
    </recommendedName>
</protein>
<feature type="transmembrane region" description="Helical" evidence="5">
    <location>
        <begin position="475"/>
        <end position="494"/>
    </location>
</feature>
<dbReference type="PANTHER" id="PTHR23121:SF9">
    <property type="entry name" value="SODIUM-DEPENDENT GLUCOSE TRANSPORTER 1"/>
    <property type="match status" value="1"/>
</dbReference>
<dbReference type="PANTHER" id="PTHR23121">
    <property type="entry name" value="SODIUM-DEPENDENT GLUCOSE TRANSPORTER 1"/>
    <property type="match status" value="1"/>
</dbReference>
<evidence type="ECO:0000256" key="3">
    <source>
        <dbReference type="ARBA" id="ARBA00023136"/>
    </source>
</evidence>
<feature type="transmembrane region" description="Helical" evidence="5">
    <location>
        <begin position="408"/>
        <end position="436"/>
    </location>
</feature>
<sequence length="618" mass="67700">MNSAIAASDDHHSHTSIPPNHNPSRDSEYDTIPLEIHPVAAEFRKPLASPVPPSPLQKAFSQTSLNLKFSLNEWKTQRKEQLKTNLRKDTWKRRGRALLNLLKSRKFWESVLICYGFIPLGLGLAMLGPTLPSLKQKLKKSEGTMGLLFTLRGVGYILSSLIGGWVLDYLKSKVQSGTVKTILNQIILLIGLILVSGAFAAIPFLTSFTFVVLTYFVVGLGLGCVDLTSNVLIIWIWGNHRLVSTFLQFLHACFGIGAFICPIIVKIVFDSYPSAQPEGGAEHPINNPLALSHFIGAAVTLSGVIPIAIFCYLALKHPPQQPVDQETANNQVVEEVAKSFDEERVSNIGDVFHDIELEESPKMNDQNISNDATHHQAQASPLTSFEDEDEEEEEAKEQLTKPTLWQKIVVCALTGFALLNYVGAEIGFGSLVVSYIVKSNIATPSEAFLLNSGFWLSFTITRFAGVLLSAVFTDTTLLIVDIVACFLGIIPLLIFPYSMACLWVCAIILGFGFASMYPITISLPSSTMKFEVSGFMTSIMVFGGCVGELVVPVGMTLSFEYIGPTSIFYFIFIVCVIASICYVALLLLFRPKKAKTNPADDEVIDAGDNNTSSPSSVH</sequence>
<evidence type="ECO:0000256" key="5">
    <source>
        <dbReference type="SAM" id="Phobius"/>
    </source>
</evidence>
<comment type="caution">
    <text evidence="6">The sequence shown here is derived from an EMBL/GenBank/DDBJ whole genome shotgun (WGS) entry which is preliminary data.</text>
</comment>
<evidence type="ECO:0000256" key="2">
    <source>
        <dbReference type="ARBA" id="ARBA00022989"/>
    </source>
</evidence>
<gene>
    <name evidence="6" type="ORF">C9374_009042</name>
</gene>
<accession>A0AA88GJA8</accession>
<evidence type="ECO:0008006" key="8">
    <source>
        <dbReference type="Google" id="ProtNLM"/>
    </source>
</evidence>
<dbReference type="InterPro" id="IPR036259">
    <property type="entry name" value="MFS_trans_sf"/>
</dbReference>
<keyword evidence="1 5" id="KW-0812">Transmembrane</keyword>